<dbReference type="AlphaFoldDB" id="A0A397RYW1"/>
<gene>
    <name evidence="1" type="ORF">C1645_840741</name>
</gene>
<protein>
    <submittedName>
        <fullName evidence="1">Uncharacterized protein</fullName>
    </submittedName>
</protein>
<comment type="caution">
    <text evidence="1">The sequence shown here is derived from an EMBL/GenBank/DDBJ whole genome shotgun (WGS) entry which is preliminary data.</text>
</comment>
<keyword evidence="2" id="KW-1185">Reference proteome</keyword>
<evidence type="ECO:0000313" key="2">
    <source>
        <dbReference type="Proteomes" id="UP000265703"/>
    </source>
</evidence>
<name>A0A397RYW1_9GLOM</name>
<reference evidence="1 2" key="1">
    <citation type="submission" date="2018-06" db="EMBL/GenBank/DDBJ databases">
        <title>Comparative genomics reveals the genomic features of Rhizophagus irregularis, R. cerebriforme, R. diaphanum and Gigaspora rosea, and their symbiotic lifestyle signature.</title>
        <authorList>
            <person name="Morin E."/>
            <person name="San Clemente H."/>
            <person name="Chen E.C.H."/>
            <person name="De La Providencia I."/>
            <person name="Hainaut M."/>
            <person name="Kuo A."/>
            <person name="Kohler A."/>
            <person name="Murat C."/>
            <person name="Tang N."/>
            <person name="Roy S."/>
            <person name="Loubradou J."/>
            <person name="Henrissat B."/>
            <person name="Grigoriev I.V."/>
            <person name="Corradi N."/>
            <person name="Roux C."/>
            <person name="Martin F.M."/>
        </authorList>
    </citation>
    <scope>NUCLEOTIDE SEQUENCE [LARGE SCALE GENOMIC DNA]</scope>
    <source>
        <strain evidence="1 2">DAOM 227022</strain>
    </source>
</reference>
<sequence>MKKETNELSDIKQALLEDLKFQDIGENKVDFQQVLEKALLKEFNVQNNYENHDHN</sequence>
<organism evidence="1 2">
    <name type="scientific">Glomus cerebriforme</name>
    <dbReference type="NCBI Taxonomy" id="658196"/>
    <lineage>
        <taxon>Eukaryota</taxon>
        <taxon>Fungi</taxon>
        <taxon>Fungi incertae sedis</taxon>
        <taxon>Mucoromycota</taxon>
        <taxon>Glomeromycotina</taxon>
        <taxon>Glomeromycetes</taxon>
        <taxon>Glomerales</taxon>
        <taxon>Glomeraceae</taxon>
        <taxon>Glomus</taxon>
    </lineage>
</organism>
<proteinExistence type="predicted"/>
<evidence type="ECO:0000313" key="1">
    <source>
        <dbReference type="EMBL" id="RIA79420.1"/>
    </source>
</evidence>
<dbReference type="EMBL" id="QKYT01001311">
    <property type="protein sequence ID" value="RIA79420.1"/>
    <property type="molecule type" value="Genomic_DNA"/>
</dbReference>
<dbReference type="Proteomes" id="UP000265703">
    <property type="component" value="Unassembled WGS sequence"/>
</dbReference>
<accession>A0A397RYW1</accession>